<accession>A0AAV5IAV5</accession>
<proteinExistence type="predicted"/>
<comment type="caution">
    <text evidence="1">The sequence shown here is derived from an EMBL/GenBank/DDBJ whole genome shotgun (WGS) entry which is preliminary data.</text>
</comment>
<name>A0AAV5IAV5_9ROSI</name>
<dbReference type="PANTHER" id="PTHR33257">
    <property type="entry name" value="OS05G0165500 PROTEIN"/>
    <property type="match status" value="1"/>
</dbReference>
<dbReference type="AlphaFoldDB" id="A0AAV5IAV5"/>
<dbReference type="Proteomes" id="UP001054252">
    <property type="component" value="Unassembled WGS sequence"/>
</dbReference>
<dbReference type="PANTHER" id="PTHR33257:SF4">
    <property type="entry name" value="EXPRESSED PROTEIN"/>
    <property type="match status" value="1"/>
</dbReference>
<gene>
    <name evidence="1" type="ORF">SLEP1_g11296</name>
</gene>
<keyword evidence="2" id="KW-1185">Reference proteome</keyword>
<protein>
    <submittedName>
        <fullName evidence="1">Uncharacterized protein</fullName>
    </submittedName>
</protein>
<reference evidence="1 2" key="1">
    <citation type="journal article" date="2021" name="Commun. Biol.">
        <title>The genome of Shorea leprosula (Dipterocarpaceae) highlights the ecological relevance of drought in aseasonal tropical rainforests.</title>
        <authorList>
            <person name="Ng K.K.S."/>
            <person name="Kobayashi M.J."/>
            <person name="Fawcett J.A."/>
            <person name="Hatakeyama M."/>
            <person name="Paape T."/>
            <person name="Ng C.H."/>
            <person name="Ang C.C."/>
            <person name="Tnah L.H."/>
            <person name="Lee C.T."/>
            <person name="Nishiyama T."/>
            <person name="Sese J."/>
            <person name="O'Brien M.J."/>
            <person name="Copetti D."/>
            <person name="Mohd Noor M.I."/>
            <person name="Ong R.C."/>
            <person name="Putra M."/>
            <person name="Sireger I.Z."/>
            <person name="Indrioko S."/>
            <person name="Kosugi Y."/>
            <person name="Izuno A."/>
            <person name="Isagi Y."/>
            <person name="Lee S.L."/>
            <person name="Shimizu K.K."/>
        </authorList>
    </citation>
    <scope>NUCLEOTIDE SEQUENCE [LARGE SCALE GENOMIC DNA]</scope>
    <source>
        <strain evidence="1">214</strain>
    </source>
</reference>
<sequence>MIVYPAGRLNSKAECAGAEDIHPARMSTGPLQIKQDDKFFSRLMSKEASAANSSARVYYGGARGAVPFVWELQPGTPKHPSADTTLPPLTPPPSYYSNSKLSMHEKNRRANAKAARNFISYIFPKRKKHEEPSWSSSTCGWPLASSMNSKFQNKHGYPPVCTRASVDAVCGMDEEQEEGYRLMSPTSTLRCFGAKVIKCRSLKNGFPSCYSKS</sequence>
<evidence type="ECO:0000313" key="2">
    <source>
        <dbReference type="Proteomes" id="UP001054252"/>
    </source>
</evidence>
<organism evidence="1 2">
    <name type="scientific">Rubroshorea leprosula</name>
    <dbReference type="NCBI Taxonomy" id="152421"/>
    <lineage>
        <taxon>Eukaryota</taxon>
        <taxon>Viridiplantae</taxon>
        <taxon>Streptophyta</taxon>
        <taxon>Embryophyta</taxon>
        <taxon>Tracheophyta</taxon>
        <taxon>Spermatophyta</taxon>
        <taxon>Magnoliopsida</taxon>
        <taxon>eudicotyledons</taxon>
        <taxon>Gunneridae</taxon>
        <taxon>Pentapetalae</taxon>
        <taxon>rosids</taxon>
        <taxon>malvids</taxon>
        <taxon>Malvales</taxon>
        <taxon>Dipterocarpaceae</taxon>
        <taxon>Rubroshorea</taxon>
    </lineage>
</organism>
<evidence type="ECO:0000313" key="1">
    <source>
        <dbReference type="EMBL" id="GKU98273.1"/>
    </source>
</evidence>
<dbReference type="EMBL" id="BPVZ01000012">
    <property type="protein sequence ID" value="GKU98273.1"/>
    <property type="molecule type" value="Genomic_DNA"/>
</dbReference>